<evidence type="ECO:0000313" key="7">
    <source>
        <dbReference type="EMBL" id="SUP40859.1"/>
    </source>
</evidence>
<dbReference type="InterPro" id="IPR003761">
    <property type="entry name" value="Exonuc_VII_S"/>
</dbReference>
<evidence type="ECO:0000256" key="2">
    <source>
        <dbReference type="ARBA" id="ARBA00022490"/>
    </source>
</evidence>
<keyword evidence="3 6" id="KW-0540">Nuclease</keyword>
<comment type="similarity">
    <text evidence="1 6">Belongs to the XseB family.</text>
</comment>
<reference evidence="7 8" key="1">
    <citation type="submission" date="2018-06" db="EMBL/GenBank/DDBJ databases">
        <authorList>
            <consortium name="Pathogen Informatics"/>
            <person name="Doyle S."/>
        </authorList>
    </citation>
    <scope>NUCLEOTIDE SEQUENCE [LARGE SCALE GENOMIC DNA]</scope>
    <source>
        <strain evidence="7 8">NCTC12020</strain>
    </source>
</reference>
<proteinExistence type="inferred from homology"/>
<dbReference type="Proteomes" id="UP000255367">
    <property type="component" value="Unassembled WGS sequence"/>
</dbReference>
<dbReference type="AlphaFoldDB" id="A0A380NHU8"/>
<dbReference type="InterPro" id="IPR037004">
    <property type="entry name" value="Exonuc_VII_ssu_sf"/>
</dbReference>
<protein>
    <recommendedName>
        <fullName evidence="6">Exodeoxyribonuclease 7 small subunit</fullName>
        <ecNumber evidence="6">3.1.11.6</ecNumber>
    </recommendedName>
    <alternativeName>
        <fullName evidence="6">Exodeoxyribonuclease VII small subunit</fullName>
        <shortName evidence="6">Exonuclease VII small subunit</shortName>
    </alternativeName>
</protein>
<name>A0A380NHU8_9FIRM</name>
<dbReference type="HAMAP" id="MF_00337">
    <property type="entry name" value="Exonuc_7_S"/>
    <property type="match status" value="1"/>
</dbReference>
<dbReference type="OrthoDB" id="9798666at2"/>
<keyword evidence="2 6" id="KW-0963">Cytoplasm</keyword>
<dbReference type="GO" id="GO:0009318">
    <property type="term" value="C:exodeoxyribonuclease VII complex"/>
    <property type="evidence" value="ECO:0007669"/>
    <property type="project" value="UniProtKB-UniRule"/>
</dbReference>
<dbReference type="RefSeq" id="WP_115309661.1">
    <property type="nucleotide sequence ID" value="NZ_UHIO01000001.1"/>
</dbReference>
<dbReference type="GO" id="GO:0008855">
    <property type="term" value="F:exodeoxyribonuclease VII activity"/>
    <property type="evidence" value="ECO:0007669"/>
    <property type="project" value="UniProtKB-UniRule"/>
</dbReference>
<comment type="subcellular location">
    <subcellularLocation>
        <location evidence="6">Cytoplasm</location>
    </subcellularLocation>
</comment>
<organism evidence="7 8">
    <name type="scientific">Veillonella criceti</name>
    <dbReference type="NCBI Taxonomy" id="103891"/>
    <lineage>
        <taxon>Bacteria</taxon>
        <taxon>Bacillati</taxon>
        <taxon>Bacillota</taxon>
        <taxon>Negativicutes</taxon>
        <taxon>Veillonellales</taxon>
        <taxon>Veillonellaceae</taxon>
        <taxon>Veillonella</taxon>
    </lineage>
</organism>
<dbReference type="GO" id="GO:0005829">
    <property type="term" value="C:cytosol"/>
    <property type="evidence" value="ECO:0007669"/>
    <property type="project" value="TreeGrafter"/>
</dbReference>
<dbReference type="PANTHER" id="PTHR34137:SF1">
    <property type="entry name" value="EXODEOXYRIBONUCLEASE 7 SMALL SUBUNIT"/>
    <property type="match status" value="1"/>
</dbReference>
<dbReference type="Gene3D" id="1.10.287.1040">
    <property type="entry name" value="Exonuclease VII, small subunit"/>
    <property type="match status" value="1"/>
</dbReference>
<comment type="function">
    <text evidence="6">Bidirectionally degrades single-stranded DNA into large acid-insoluble oligonucleotides, which are then degraded further into small acid-soluble oligonucleotides.</text>
</comment>
<evidence type="ECO:0000256" key="1">
    <source>
        <dbReference type="ARBA" id="ARBA00009998"/>
    </source>
</evidence>
<dbReference type="EC" id="3.1.11.6" evidence="6"/>
<keyword evidence="5 6" id="KW-0269">Exonuclease</keyword>
<evidence type="ECO:0000256" key="4">
    <source>
        <dbReference type="ARBA" id="ARBA00022801"/>
    </source>
</evidence>
<evidence type="ECO:0000313" key="8">
    <source>
        <dbReference type="Proteomes" id="UP000255367"/>
    </source>
</evidence>
<dbReference type="PANTHER" id="PTHR34137">
    <property type="entry name" value="EXODEOXYRIBONUCLEASE 7 SMALL SUBUNIT"/>
    <property type="match status" value="1"/>
</dbReference>
<sequence>MANTLKNYEKKYAALEEIVRTLDANELSVNELLTQYKKGLTLVKECSDMLQSVEGEVRQIIEEVRIGDEMQK</sequence>
<dbReference type="Pfam" id="PF02609">
    <property type="entry name" value="Exonuc_VII_S"/>
    <property type="match status" value="1"/>
</dbReference>
<dbReference type="GO" id="GO:0006308">
    <property type="term" value="P:DNA catabolic process"/>
    <property type="evidence" value="ECO:0007669"/>
    <property type="project" value="UniProtKB-UniRule"/>
</dbReference>
<dbReference type="SUPFAM" id="SSF116842">
    <property type="entry name" value="XseB-like"/>
    <property type="match status" value="1"/>
</dbReference>
<gene>
    <name evidence="6" type="primary">xseB</name>
    <name evidence="7" type="ORF">NCTC12020_00412</name>
</gene>
<dbReference type="NCBIfam" id="TIGR01280">
    <property type="entry name" value="xseB"/>
    <property type="match status" value="1"/>
</dbReference>
<accession>A0A380NHU8</accession>
<evidence type="ECO:0000256" key="5">
    <source>
        <dbReference type="ARBA" id="ARBA00022839"/>
    </source>
</evidence>
<dbReference type="EMBL" id="UHIO01000001">
    <property type="protein sequence ID" value="SUP40859.1"/>
    <property type="molecule type" value="Genomic_DNA"/>
</dbReference>
<evidence type="ECO:0000256" key="3">
    <source>
        <dbReference type="ARBA" id="ARBA00022722"/>
    </source>
</evidence>
<keyword evidence="4 6" id="KW-0378">Hydrolase</keyword>
<comment type="subunit">
    <text evidence="6">Heterooligomer composed of large and small subunits.</text>
</comment>
<evidence type="ECO:0000256" key="6">
    <source>
        <dbReference type="HAMAP-Rule" id="MF_00337"/>
    </source>
</evidence>
<keyword evidence="8" id="KW-1185">Reference proteome</keyword>
<comment type="catalytic activity">
    <reaction evidence="6">
        <text>Exonucleolytic cleavage in either 5'- to 3'- or 3'- to 5'-direction to yield nucleoside 5'-phosphates.</text>
        <dbReference type="EC" id="3.1.11.6"/>
    </reaction>
</comment>